<evidence type="ECO:0000313" key="4">
    <source>
        <dbReference type="Proteomes" id="UP000033188"/>
    </source>
</evidence>
<dbReference type="KEGG" id="bbig:BBBOND_0305030"/>
<feature type="signal peptide" evidence="2">
    <location>
        <begin position="1"/>
        <end position="32"/>
    </location>
</feature>
<dbReference type="AlphaFoldDB" id="A0A061DDV2"/>
<proteinExistence type="predicted"/>
<keyword evidence="1" id="KW-1133">Transmembrane helix</keyword>
<dbReference type="GeneID" id="24565141"/>
<organism evidence="3 4">
    <name type="scientific">Babesia bigemina</name>
    <dbReference type="NCBI Taxonomy" id="5866"/>
    <lineage>
        <taxon>Eukaryota</taxon>
        <taxon>Sar</taxon>
        <taxon>Alveolata</taxon>
        <taxon>Apicomplexa</taxon>
        <taxon>Aconoidasida</taxon>
        <taxon>Piroplasmida</taxon>
        <taxon>Babesiidae</taxon>
        <taxon>Babesia</taxon>
    </lineage>
</organism>
<accession>A0A061DDV2</accession>
<name>A0A061DDV2_BABBI</name>
<dbReference type="VEuPathDB" id="PiroplasmaDB:BBBOND_0305030"/>
<keyword evidence="4" id="KW-1185">Reference proteome</keyword>
<dbReference type="EMBL" id="LK391709">
    <property type="protein sequence ID" value="CDR96600.1"/>
    <property type="molecule type" value="Genomic_DNA"/>
</dbReference>
<reference evidence="4" key="1">
    <citation type="journal article" date="2014" name="Nucleic Acids Res.">
        <title>The evolutionary dynamics of variant antigen genes in Babesia reveal a history of genomic innovation underlying host-parasite interaction.</title>
        <authorList>
            <person name="Jackson A.P."/>
            <person name="Otto T.D."/>
            <person name="Darby A."/>
            <person name="Ramaprasad A."/>
            <person name="Xia D."/>
            <person name="Echaide I.E."/>
            <person name="Farber M."/>
            <person name="Gahlot S."/>
            <person name="Gamble J."/>
            <person name="Gupta D."/>
            <person name="Gupta Y."/>
            <person name="Jackson L."/>
            <person name="Malandrin L."/>
            <person name="Malas T.B."/>
            <person name="Moussa E."/>
            <person name="Nair M."/>
            <person name="Reid A.J."/>
            <person name="Sanders M."/>
            <person name="Sharma J."/>
            <person name="Tracey A."/>
            <person name="Quail M.A."/>
            <person name="Weir W."/>
            <person name="Wastling J.M."/>
            <person name="Hall N."/>
            <person name="Willadsen P."/>
            <person name="Lingelbach K."/>
            <person name="Shiels B."/>
            <person name="Tait A."/>
            <person name="Berriman M."/>
            <person name="Allred D.R."/>
            <person name="Pain A."/>
        </authorList>
    </citation>
    <scope>NUCLEOTIDE SEQUENCE [LARGE SCALE GENOMIC DNA]</scope>
    <source>
        <strain evidence="4">Bond</strain>
    </source>
</reference>
<dbReference type="Proteomes" id="UP000033188">
    <property type="component" value="Chromosome 3"/>
</dbReference>
<protein>
    <submittedName>
        <fullName evidence="3">Uncharacterized protein</fullName>
    </submittedName>
</protein>
<dbReference type="RefSeq" id="XP_012768786.1">
    <property type="nucleotide sequence ID" value="XM_012913332.1"/>
</dbReference>
<evidence type="ECO:0000313" key="3">
    <source>
        <dbReference type="EMBL" id="CDR96600.1"/>
    </source>
</evidence>
<feature type="chain" id="PRO_5001600827" evidence="2">
    <location>
        <begin position="33"/>
        <end position="159"/>
    </location>
</feature>
<keyword evidence="2" id="KW-0732">Signal</keyword>
<gene>
    <name evidence="3" type="ORF">BBBOND_0305030</name>
</gene>
<keyword evidence="1" id="KW-0472">Membrane</keyword>
<evidence type="ECO:0000256" key="1">
    <source>
        <dbReference type="SAM" id="Phobius"/>
    </source>
</evidence>
<sequence>MWLAIRGTTGTWLMSKLMVAQLSVLRLRGLEGEDVGKGPIRLQRVGGEGECHPDGCKECKTRTCYCYCGLKKGSTASSSQRSLSQQHSLTYSSAASASGPVASSREEHPTLSPQLSTGATAATPVPYIIAPVALIIVVVCVMIYFRIRPFHRVRYLLRS</sequence>
<keyword evidence="1" id="KW-0812">Transmembrane</keyword>
<feature type="transmembrane region" description="Helical" evidence="1">
    <location>
        <begin position="125"/>
        <end position="145"/>
    </location>
</feature>
<evidence type="ECO:0000256" key="2">
    <source>
        <dbReference type="SAM" id="SignalP"/>
    </source>
</evidence>